<keyword evidence="2" id="KW-0732">Signal</keyword>
<protein>
    <recommendedName>
        <fullName evidence="5">DUF4352 domain-containing protein</fullName>
    </recommendedName>
</protein>
<dbReference type="PROSITE" id="PS51257">
    <property type="entry name" value="PROKAR_LIPOPROTEIN"/>
    <property type="match status" value="1"/>
</dbReference>
<feature type="signal peptide" evidence="2">
    <location>
        <begin position="1"/>
        <end position="21"/>
    </location>
</feature>
<feature type="compositionally biased region" description="Low complexity" evidence="1">
    <location>
        <begin position="39"/>
        <end position="50"/>
    </location>
</feature>
<accession>A0A1M6FIC5</accession>
<evidence type="ECO:0000313" key="3">
    <source>
        <dbReference type="EMBL" id="SHI97450.1"/>
    </source>
</evidence>
<keyword evidence="4" id="KW-1185">Reference proteome</keyword>
<dbReference type="RefSeq" id="WP_149678512.1">
    <property type="nucleotide sequence ID" value="NZ_FQZP01000017.1"/>
</dbReference>
<dbReference type="Proteomes" id="UP000324781">
    <property type="component" value="Unassembled WGS sequence"/>
</dbReference>
<feature type="chain" id="PRO_5038748429" description="DUF4352 domain-containing protein" evidence="2">
    <location>
        <begin position="22"/>
        <end position="383"/>
    </location>
</feature>
<name>A0A1M6FIC5_9FIRM</name>
<evidence type="ECO:0000256" key="1">
    <source>
        <dbReference type="SAM" id="MobiDB-lite"/>
    </source>
</evidence>
<dbReference type="EMBL" id="FQZP01000017">
    <property type="protein sequence ID" value="SHI97450.1"/>
    <property type="molecule type" value="Genomic_DNA"/>
</dbReference>
<feature type="region of interest" description="Disordered" evidence="1">
    <location>
        <begin position="24"/>
        <end position="68"/>
    </location>
</feature>
<evidence type="ECO:0000313" key="4">
    <source>
        <dbReference type="Proteomes" id="UP000324781"/>
    </source>
</evidence>
<proteinExistence type="predicted"/>
<evidence type="ECO:0000256" key="2">
    <source>
        <dbReference type="SAM" id="SignalP"/>
    </source>
</evidence>
<reference evidence="3 4" key="1">
    <citation type="submission" date="2016-11" db="EMBL/GenBank/DDBJ databases">
        <authorList>
            <person name="Varghese N."/>
            <person name="Submissions S."/>
        </authorList>
    </citation>
    <scope>NUCLEOTIDE SEQUENCE [LARGE SCALE GENOMIC DNA]</scope>
    <source>
        <strain evidence="3 4">DSM 19027</strain>
    </source>
</reference>
<dbReference type="AlphaFoldDB" id="A0A1M6FIC5"/>
<sequence>MHLRKIAAVLLGLSMLLTGCSEEPAAKADSMEEASAGVQTEAQEQESTAEPVTDGVSDGGNISENADDTPVPEIAAEAAGEEAGSGVIEFIPMAQLPDLNMDPQTPFTVNDIYYTSILTPVYHENYRYQIREFTKRPARLVIDIGNTGSTDLVITDENMFYSILDEEGNEAAGSKVQGAPVTIAPGEIRRVVVTAQHPDAGLVFLDFGGMSHTVGHPFYFPTLDDAVDVTDTTPYYKYGYILEDENGNPFRIAQHFKQVIGNGKAKMTACNLMILENGKIGPIDKGDGFLAAVKVKIANTSDEVMTIDQLLVSGGGLSGVEFTEKDMALLGDRALPYTIEPRTIVEGWIPFRVRDGRDPYGIVFRTSHGGFVLEAMHSYPVYY</sequence>
<evidence type="ECO:0008006" key="5">
    <source>
        <dbReference type="Google" id="ProtNLM"/>
    </source>
</evidence>
<gene>
    <name evidence="3" type="ORF">SAMN05444373_101732</name>
</gene>
<organism evidence="3 4">
    <name type="scientific">Thermoclostridium caenicola</name>
    <dbReference type="NCBI Taxonomy" id="659425"/>
    <lineage>
        <taxon>Bacteria</taxon>
        <taxon>Bacillati</taxon>
        <taxon>Bacillota</taxon>
        <taxon>Clostridia</taxon>
        <taxon>Eubacteriales</taxon>
        <taxon>Oscillospiraceae</taxon>
        <taxon>Thermoclostridium</taxon>
    </lineage>
</organism>